<name>A0A1C3ENP6_9PLAN</name>
<reference evidence="1 2" key="1">
    <citation type="submission" date="2016-05" db="EMBL/GenBank/DDBJ databases">
        <title>Genomic and physiological characterization of Planctopirus sp. isolated from fresh water lake.</title>
        <authorList>
            <person name="Subhash Y."/>
            <person name="Ramana C."/>
        </authorList>
    </citation>
    <scope>NUCLEOTIDE SEQUENCE [LARGE SCALE GENOMIC DNA]</scope>
    <source>
        <strain evidence="1 2">JC280</strain>
    </source>
</reference>
<dbReference type="AlphaFoldDB" id="A0A1C3ENP6"/>
<organism evidence="1 2">
    <name type="scientific">Planctopirus hydrillae</name>
    <dbReference type="NCBI Taxonomy" id="1841610"/>
    <lineage>
        <taxon>Bacteria</taxon>
        <taxon>Pseudomonadati</taxon>
        <taxon>Planctomycetota</taxon>
        <taxon>Planctomycetia</taxon>
        <taxon>Planctomycetales</taxon>
        <taxon>Planctomycetaceae</taxon>
        <taxon>Planctopirus</taxon>
    </lineage>
</organism>
<sequence length="118" mass="13690">MAKCDQGYLCEVCGEEVEDLSESDLYLRFIIGEVPVRDLLTSPERHLKCHPFLAQFILDDRFEPVKLDSPFSKEHFDPAERSRMETLVTRGFQRLQELRTLPPMPFALYPLPEFQTAG</sequence>
<evidence type="ECO:0000313" key="1">
    <source>
        <dbReference type="EMBL" id="ODA34866.1"/>
    </source>
</evidence>
<dbReference type="Proteomes" id="UP000094828">
    <property type="component" value="Unassembled WGS sequence"/>
</dbReference>
<evidence type="ECO:0000313" key="2">
    <source>
        <dbReference type="Proteomes" id="UP000094828"/>
    </source>
</evidence>
<protein>
    <submittedName>
        <fullName evidence="1">Uncharacterized protein</fullName>
    </submittedName>
</protein>
<keyword evidence="2" id="KW-1185">Reference proteome</keyword>
<dbReference type="OrthoDB" id="277094at2"/>
<proteinExistence type="predicted"/>
<gene>
    <name evidence="1" type="ORF">A6X21_04235</name>
</gene>
<accession>A0A1C3ENP6</accession>
<dbReference type="RefSeq" id="WP_068846358.1">
    <property type="nucleotide sequence ID" value="NZ_LYDR01000039.1"/>
</dbReference>
<dbReference type="EMBL" id="LYDR01000039">
    <property type="protein sequence ID" value="ODA34866.1"/>
    <property type="molecule type" value="Genomic_DNA"/>
</dbReference>
<comment type="caution">
    <text evidence="1">The sequence shown here is derived from an EMBL/GenBank/DDBJ whole genome shotgun (WGS) entry which is preliminary data.</text>
</comment>